<keyword evidence="4" id="KW-1185">Reference proteome</keyword>
<evidence type="ECO:0000313" key="3">
    <source>
        <dbReference type="EMBL" id="KHF41674.1"/>
    </source>
</evidence>
<protein>
    <submittedName>
        <fullName evidence="3">HAD family hydrolase</fullName>
    </submittedName>
</protein>
<organism evidence="3 4">
    <name type="scientific">Halalkalibacter okhensis</name>
    <dbReference type="NCBI Taxonomy" id="333138"/>
    <lineage>
        <taxon>Bacteria</taxon>
        <taxon>Bacillati</taxon>
        <taxon>Bacillota</taxon>
        <taxon>Bacilli</taxon>
        <taxon>Bacillales</taxon>
        <taxon>Bacillaceae</taxon>
        <taxon>Halalkalibacter</taxon>
    </lineage>
</organism>
<dbReference type="AlphaFoldDB" id="A0A0B0INL5"/>
<dbReference type="NCBIfam" id="TIGR01549">
    <property type="entry name" value="HAD-SF-IA-v1"/>
    <property type="match status" value="1"/>
</dbReference>
<evidence type="ECO:0000256" key="1">
    <source>
        <dbReference type="ARBA" id="ARBA00022801"/>
    </source>
</evidence>
<dbReference type="SFLD" id="SFLDS00003">
    <property type="entry name" value="Haloacid_Dehalogenase"/>
    <property type="match status" value="1"/>
</dbReference>
<dbReference type="GO" id="GO:0006281">
    <property type="term" value="P:DNA repair"/>
    <property type="evidence" value="ECO:0007669"/>
    <property type="project" value="TreeGrafter"/>
</dbReference>
<dbReference type="RefSeq" id="WP_034625869.1">
    <property type="nucleotide sequence ID" value="NZ_JRJU01000002.1"/>
</dbReference>
<dbReference type="SUPFAM" id="SSF56784">
    <property type="entry name" value="HAD-like"/>
    <property type="match status" value="1"/>
</dbReference>
<dbReference type="GO" id="GO:0005829">
    <property type="term" value="C:cytosol"/>
    <property type="evidence" value="ECO:0007669"/>
    <property type="project" value="TreeGrafter"/>
</dbReference>
<name>A0A0B0INL5_9BACI</name>
<gene>
    <name evidence="3" type="ORF">LQ50_02950</name>
</gene>
<dbReference type="InterPro" id="IPR006439">
    <property type="entry name" value="HAD-SF_hydro_IA"/>
</dbReference>
<dbReference type="Proteomes" id="UP000030832">
    <property type="component" value="Unassembled WGS sequence"/>
</dbReference>
<keyword evidence="2" id="KW-0460">Magnesium</keyword>
<comment type="caution">
    <text evidence="3">The sequence shown here is derived from an EMBL/GenBank/DDBJ whole genome shotgun (WGS) entry which is preliminary data.</text>
</comment>
<dbReference type="InterPro" id="IPR041492">
    <property type="entry name" value="HAD_2"/>
</dbReference>
<dbReference type="Gene3D" id="3.40.50.1000">
    <property type="entry name" value="HAD superfamily/HAD-like"/>
    <property type="match status" value="1"/>
</dbReference>
<dbReference type="OrthoDB" id="9792518at2"/>
<dbReference type="InterPro" id="IPR050155">
    <property type="entry name" value="HAD-like_hydrolase_sf"/>
</dbReference>
<dbReference type="InterPro" id="IPR036412">
    <property type="entry name" value="HAD-like_sf"/>
</dbReference>
<accession>A0A0B0INL5</accession>
<dbReference type="SFLD" id="SFLDG01129">
    <property type="entry name" value="C1.5:_HAD__Beta-PGM__Phosphata"/>
    <property type="match status" value="1"/>
</dbReference>
<dbReference type="InterPro" id="IPR023198">
    <property type="entry name" value="PGP-like_dom2"/>
</dbReference>
<dbReference type="InterPro" id="IPR023214">
    <property type="entry name" value="HAD_sf"/>
</dbReference>
<evidence type="ECO:0000256" key="2">
    <source>
        <dbReference type="ARBA" id="ARBA00022842"/>
    </source>
</evidence>
<dbReference type="Pfam" id="PF13419">
    <property type="entry name" value="HAD_2"/>
    <property type="match status" value="1"/>
</dbReference>
<keyword evidence="1 3" id="KW-0378">Hydrolase</keyword>
<reference evidence="3 4" key="1">
    <citation type="submission" date="2014-09" db="EMBL/GenBank/DDBJ databases">
        <title>Genome sequencing and annotation of Bacillus Okhensis strain Kh10-101T.</title>
        <authorList>
            <person name="Prakash J.S."/>
        </authorList>
    </citation>
    <scope>NUCLEOTIDE SEQUENCE [LARGE SCALE GENOMIC DNA]</scope>
    <source>
        <strain evidence="4">Kh10-101T</strain>
    </source>
</reference>
<proteinExistence type="predicted"/>
<sequence length="212" mass="25114">MPKYILFDFDGTLADSRIVFISAWNAFANKHQYRKIKPEELHALRRLSILERAKHLNFPILKTPLIISDFYRYYRKYAKEITLYPRINEVLEMFEREGHKMAILSSNSEDVIKEVLRRNQVKNISRIWSSNVIFGKDQLIRKFLKEHRLSSSEVIYVGDEQRDIIACKSAGIKVIWVSWGYDAKELVQDQKPDYFVDTPEELQEVILQQSSR</sequence>
<dbReference type="Gene3D" id="1.10.150.240">
    <property type="entry name" value="Putative phosphatase, domain 2"/>
    <property type="match status" value="1"/>
</dbReference>
<evidence type="ECO:0000313" key="4">
    <source>
        <dbReference type="Proteomes" id="UP000030832"/>
    </source>
</evidence>
<dbReference type="eggNOG" id="COG0546">
    <property type="taxonomic scope" value="Bacteria"/>
</dbReference>
<dbReference type="STRING" id="333138.LQ50_02950"/>
<dbReference type="PANTHER" id="PTHR43434">
    <property type="entry name" value="PHOSPHOGLYCOLATE PHOSPHATASE"/>
    <property type="match status" value="1"/>
</dbReference>
<dbReference type="PANTHER" id="PTHR43434:SF13">
    <property type="entry name" value="PHOSPHOGLYCOLATE PHOSPHATASE"/>
    <property type="match status" value="1"/>
</dbReference>
<dbReference type="GO" id="GO:0008967">
    <property type="term" value="F:phosphoglycolate phosphatase activity"/>
    <property type="evidence" value="ECO:0007669"/>
    <property type="project" value="TreeGrafter"/>
</dbReference>
<dbReference type="EMBL" id="JRJU01000002">
    <property type="protein sequence ID" value="KHF41674.1"/>
    <property type="molecule type" value="Genomic_DNA"/>
</dbReference>